<evidence type="ECO:0000256" key="3">
    <source>
        <dbReference type="ARBA" id="ARBA00007282"/>
    </source>
</evidence>
<evidence type="ECO:0000256" key="5">
    <source>
        <dbReference type="ARBA" id="ARBA00022692"/>
    </source>
</evidence>
<dbReference type="InterPro" id="IPR044851">
    <property type="entry name" value="Wax_synthase"/>
</dbReference>
<keyword evidence="4" id="KW-0808">Transferase</keyword>
<evidence type="ECO:0000256" key="4">
    <source>
        <dbReference type="ARBA" id="ARBA00022679"/>
    </source>
</evidence>
<feature type="domain" description="Wax synthase" evidence="9">
    <location>
        <begin position="259"/>
        <end position="338"/>
    </location>
</feature>
<sequence length="383" mass="43171">MEMSHIAQTIFRSLVPLPQDRITLTWNNAHYASVHMLPVAMLAYLVRRRNTELLRLALLPLTVMMSVRCTFGYSNPTTPETFLLNWLRGLAGLSAIALALDCALSSTSRMKLGETPKELPPLFGSDNPEASPTSPWWAEILEVQLTFRGIGWNFGKGVYIHPEHRPMEFRPFVLSHLRTYIKGYLAIDAVQAFFKYTPGLGAPYGASIWNATLPPYQRYVASTLVHIMCGAVIQFGLEMNYSLATIVAVTVFGQSPAAWPPVYGNPWKSKSVHDFWAKQWHQLLRRNFMVFGGIPGQWLAGRVGAVMGTFIASGLFHEFGLYLVGRGMDHRVTLFFMLQGVAILMEKVFMVFTGHRVEGWTGRIWTYMWILGFGQLMHGCLAF</sequence>
<keyword evidence="11" id="KW-1185">Reference proteome</keyword>
<dbReference type="Pfam" id="PF13813">
    <property type="entry name" value="MBOAT_2"/>
    <property type="match status" value="1"/>
</dbReference>
<keyword evidence="6 8" id="KW-1133">Transmembrane helix</keyword>
<comment type="caution">
    <text evidence="10">The sequence shown here is derived from an EMBL/GenBank/DDBJ whole genome shotgun (WGS) entry which is preliminary data.</text>
</comment>
<evidence type="ECO:0000256" key="8">
    <source>
        <dbReference type="SAM" id="Phobius"/>
    </source>
</evidence>
<protein>
    <recommendedName>
        <fullName evidence="9">Wax synthase domain-containing protein</fullName>
    </recommendedName>
</protein>
<proteinExistence type="inferred from homology"/>
<dbReference type="GO" id="GO:0008374">
    <property type="term" value="F:O-acyltransferase activity"/>
    <property type="evidence" value="ECO:0007669"/>
    <property type="project" value="InterPro"/>
</dbReference>
<reference evidence="10" key="1">
    <citation type="journal article" date="2021" name="New Phytol.">
        <title>Evolutionary innovations through gain and loss of genes in the ectomycorrhizal Boletales.</title>
        <authorList>
            <person name="Wu G."/>
            <person name="Miyauchi S."/>
            <person name="Morin E."/>
            <person name="Kuo A."/>
            <person name="Drula E."/>
            <person name="Varga T."/>
            <person name="Kohler A."/>
            <person name="Feng B."/>
            <person name="Cao Y."/>
            <person name="Lipzen A."/>
            <person name="Daum C."/>
            <person name="Hundley H."/>
            <person name="Pangilinan J."/>
            <person name="Johnson J."/>
            <person name="Barry K."/>
            <person name="LaButti K."/>
            <person name="Ng V."/>
            <person name="Ahrendt S."/>
            <person name="Min B."/>
            <person name="Choi I.G."/>
            <person name="Park H."/>
            <person name="Plett J.M."/>
            <person name="Magnuson J."/>
            <person name="Spatafora J.W."/>
            <person name="Nagy L.G."/>
            <person name="Henrissat B."/>
            <person name="Grigoriev I.V."/>
            <person name="Yang Z.L."/>
            <person name="Xu J."/>
            <person name="Martin F.M."/>
        </authorList>
    </citation>
    <scope>NUCLEOTIDE SEQUENCE</scope>
    <source>
        <strain evidence="10">KKN 215</strain>
    </source>
</reference>
<dbReference type="PANTHER" id="PTHR31595:SF57">
    <property type="entry name" value="OS04G0481900 PROTEIN"/>
    <property type="match status" value="1"/>
</dbReference>
<name>A0A8K0XSH5_9AGAR</name>
<dbReference type="AlphaFoldDB" id="A0A8K0XSH5"/>
<dbReference type="EMBL" id="JAEVFJ010000008">
    <property type="protein sequence ID" value="KAH8103030.1"/>
    <property type="molecule type" value="Genomic_DNA"/>
</dbReference>
<gene>
    <name evidence="10" type="ORF">BXZ70DRAFT_767554</name>
</gene>
<keyword evidence="5 8" id="KW-0812">Transmembrane</keyword>
<evidence type="ECO:0000256" key="1">
    <source>
        <dbReference type="ARBA" id="ARBA00004141"/>
    </source>
</evidence>
<accession>A0A8K0XSH5</accession>
<dbReference type="Proteomes" id="UP000813824">
    <property type="component" value="Unassembled WGS sequence"/>
</dbReference>
<evidence type="ECO:0000256" key="6">
    <source>
        <dbReference type="ARBA" id="ARBA00022989"/>
    </source>
</evidence>
<comment type="subcellular location">
    <subcellularLocation>
        <location evidence="1">Membrane</location>
        <topology evidence="1">Multi-pass membrane protein</topology>
    </subcellularLocation>
</comment>
<dbReference type="OrthoDB" id="1077582at2759"/>
<evidence type="ECO:0000256" key="7">
    <source>
        <dbReference type="ARBA" id="ARBA00023136"/>
    </source>
</evidence>
<evidence type="ECO:0000313" key="11">
    <source>
        <dbReference type="Proteomes" id="UP000813824"/>
    </source>
</evidence>
<feature type="transmembrane region" description="Helical" evidence="8">
    <location>
        <begin position="332"/>
        <end position="352"/>
    </location>
</feature>
<feature type="transmembrane region" description="Helical" evidence="8">
    <location>
        <begin position="364"/>
        <end position="382"/>
    </location>
</feature>
<feature type="transmembrane region" description="Helical" evidence="8">
    <location>
        <begin position="306"/>
        <end position="325"/>
    </location>
</feature>
<keyword evidence="7 8" id="KW-0472">Membrane</keyword>
<dbReference type="GO" id="GO:0006629">
    <property type="term" value="P:lipid metabolic process"/>
    <property type="evidence" value="ECO:0007669"/>
    <property type="project" value="InterPro"/>
</dbReference>
<dbReference type="GO" id="GO:0016020">
    <property type="term" value="C:membrane"/>
    <property type="evidence" value="ECO:0007669"/>
    <property type="project" value="UniProtKB-SubCell"/>
</dbReference>
<comment type="similarity">
    <text evidence="3">Belongs to the wax synthase family.</text>
</comment>
<organism evidence="10 11">
    <name type="scientific">Cristinia sonorae</name>
    <dbReference type="NCBI Taxonomy" id="1940300"/>
    <lineage>
        <taxon>Eukaryota</taxon>
        <taxon>Fungi</taxon>
        <taxon>Dikarya</taxon>
        <taxon>Basidiomycota</taxon>
        <taxon>Agaricomycotina</taxon>
        <taxon>Agaricomycetes</taxon>
        <taxon>Agaricomycetidae</taxon>
        <taxon>Agaricales</taxon>
        <taxon>Pleurotineae</taxon>
        <taxon>Stephanosporaceae</taxon>
        <taxon>Cristinia</taxon>
    </lineage>
</organism>
<evidence type="ECO:0000259" key="9">
    <source>
        <dbReference type="Pfam" id="PF13813"/>
    </source>
</evidence>
<comment type="pathway">
    <text evidence="2">Secondary metabolite biosynthesis.</text>
</comment>
<dbReference type="PANTHER" id="PTHR31595">
    <property type="entry name" value="LONG-CHAIN-ALCOHOL O-FATTY-ACYLTRANSFERASE 3-RELATED"/>
    <property type="match status" value="1"/>
</dbReference>
<evidence type="ECO:0000313" key="10">
    <source>
        <dbReference type="EMBL" id="KAH8103030.1"/>
    </source>
</evidence>
<dbReference type="InterPro" id="IPR032805">
    <property type="entry name" value="Wax_synthase_dom"/>
</dbReference>
<evidence type="ECO:0000256" key="2">
    <source>
        <dbReference type="ARBA" id="ARBA00005179"/>
    </source>
</evidence>